<dbReference type="RefSeq" id="WP_276305979.1">
    <property type="nucleotide sequence ID" value="NZ_CP119993.1"/>
</dbReference>
<keyword evidence="2" id="KW-0436">Ligase</keyword>
<dbReference type="SUPFAM" id="SSF56801">
    <property type="entry name" value="Acetyl-CoA synthetase-like"/>
    <property type="match status" value="1"/>
</dbReference>
<organism evidence="5 6">
    <name type="scientific">Halomarina halobia</name>
    <dbReference type="NCBI Taxonomy" id="3033386"/>
    <lineage>
        <taxon>Archaea</taxon>
        <taxon>Methanobacteriati</taxon>
        <taxon>Methanobacteriota</taxon>
        <taxon>Stenosarchaea group</taxon>
        <taxon>Halobacteria</taxon>
        <taxon>Halobacteriales</taxon>
        <taxon>Natronomonadaceae</taxon>
        <taxon>Halomarina</taxon>
    </lineage>
</organism>
<dbReference type="Gene3D" id="3.40.50.12780">
    <property type="entry name" value="N-terminal domain of ligase-like"/>
    <property type="match status" value="1"/>
</dbReference>
<dbReference type="InterPro" id="IPR025110">
    <property type="entry name" value="AMP-bd_C"/>
</dbReference>
<feature type="domain" description="AMP-dependent synthetase/ligase" evidence="3">
    <location>
        <begin position="11"/>
        <end position="368"/>
    </location>
</feature>
<dbReference type="InterPro" id="IPR020845">
    <property type="entry name" value="AMP-binding_CS"/>
</dbReference>
<dbReference type="Proteomes" id="UP001596547">
    <property type="component" value="Unassembled WGS sequence"/>
</dbReference>
<keyword evidence="6" id="KW-1185">Reference proteome</keyword>
<evidence type="ECO:0000256" key="2">
    <source>
        <dbReference type="ARBA" id="ARBA00022598"/>
    </source>
</evidence>
<dbReference type="PANTHER" id="PTHR43767:SF1">
    <property type="entry name" value="NONRIBOSOMAL PEPTIDE SYNTHASE PES1 (EUROFUNG)-RELATED"/>
    <property type="match status" value="1"/>
</dbReference>
<proteinExistence type="inferred from homology"/>
<comment type="caution">
    <text evidence="5">The sequence shown here is derived from an EMBL/GenBank/DDBJ whole genome shotgun (WGS) entry which is preliminary data.</text>
</comment>
<dbReference type="FunFam" id="3.30.300.30:FF:000008">
    <property type="entry name" value="2,3-dihydroxybenzoate-AMP ligase"/>
    <property type="match status" value="1"/>
</dbReference>
<sequence length="501" mass="55072">MDGMTIGYVSERNARRWPDREAVVYREDGARAVTRTFAEFDDRTDRLATGLADRGVEKGDAVALYMKNNAETLETFMGTMKLGALVVPVNHRFKGDEVRYVLEDSDATVCLVDDFGAETLADIRDAIDHVVTVSDRPSFAESYEQVLAEEGVSVDADVGRQDEAGIMYTSGTTGDPKGCIYTHDNLVQLMQDAAEAWAFLAPGNRHLVSTPLFHVGAFIPFLNNFYVGGATVVVDGFDAERTLALVEDERVNSTYLVPTQTRMLLDLDSFEDYDVSTLNTYSTGAAPVGADLKRATIERFDCDVLETFGQTEALCLHLLPEDAIEKADSVGEPMLNLGAKVVGEDGDELPPGEIGRIAYRGPTVFDRYHDMPEKTDAVFDDGWFVSDDLVHRDEDGFFHFVGRADDMLITGGENVHPAEIEEVLHGHSDVGEVAVVGVPDDEWGEAVKACVVPVEGASLSEDDVVRYVASRLADFKKPRQVEFYDELPRNPTGKVLKSELT</sequence>
<dbReference type="Pfam" id="PF00501">
    <property type="entry name" value="AMP-binding"/>
    <property type="match status" value="1"/>
</dbReference>
<protein>
    <submittedName>
        <fullName evidence="5">Class I adenylate-forming enzyme family protein</fullName>
    </submittedName>
</protein>
<evidence type="ECO:0000259" key="3">
    <source>
        <dbReference type="Pfam" id="PF00501"/>
    </source>
</evidence>
<evidence type="ECO:0000313" key="5">
    <source>
        <dbReference type="EMBL" id="MFC7318225.1"/>
    </source>
</evidence>
<dbReference type="Pfam" id="PF13193">
    <property type="entry name" value="AMP-binding_C"/>
    <property type="match status" value="1"/>
</dbReference>
<reference evidence="5 6" key="1">
    <citation type="journal article" date="2019" name="Int. J. Syst. Evol. Microbiol.">
        <title>The Global Catalogue of Microorganisms (GCM) 10K type strain sequencing project: providing services to taxonomists for standard genome sequencing and annotation.</title>
        <authorList>
            <consortium name="The Broad Institute Genomics Platform"/>
            <consortium name="The Broad Institute Genome Sequencing Center for Infectious Disease"/>
            <person name="Wu L."/>
            <person name="Ma J."/>
        </authorList>
    </citation>
    <scope>NUCLEOTIDE SEQUENCE [LARGE SCALE GENOMIC DNA]</scope>
    <source>
        <strain evidence="5 6">PSR21</strain>
    </source>
</reference>
<dbReference type="EMBL" id="JBHTBF010000003">
    <property type="protein sequence ID" value="MFC7318225.1"/>
    <property type="molecule type" value="Genomic_DNA"/>
</dbReference>
<dbReference type="PANTHER" id="PTHR43767">
    <property type="entry name" value="LONG-CHAIN-FATTY-ACID--COA LIGASE"/>
    <property type="match status" value="1"/>
</dbReference>
<dbReference type="GeneID" id="79317602"/>
<dbReference type="InterPro" id="IPR045851">
    <property type="entry name" value="AMP-bd_C_sf"/>
</dbReference>
<dbReference type="Gene3D" id="3.30.300.30">
    <property type="match status" value="1"/>
</dbReference>
<evidence type="ECO:0000256" key="1">
    <source>
        <dbReference type="ARBA" id="ARBA00006432"/>
    </source>
</evidence>
<dbReference type="InterPro" id="IPR000873">
    <property type="entry name" value="AMP-dep_synth/lig_dom"/>
</dbReference>
<dbReference type="PROSITE" id="PS00455">
    <property type="entry name" value="AMP_BINDING"/>
    <property type="match status" value="1"/>
</dbReference>
<feature type="domain" description="AMP-binding enzyme C-terminal" evidence="4">
    <location>
        <begin position="419"/>
        <end position="494"/>
    </location>
</feature>
<comment type="similarity">
    <text evidence="1">Belongs to the ATP-dependent AMP-binding enzyme family.</text>
</comment>
<dbReference type="InterPro" id="IPR042099">
    <property type="entry name" value="ANL_N_sf"/>
</dbReference>
<name>A0ABD6ACY4_9EURY</name>
<dbReference type="AlphaFoldDB" id="A0ABD6ACY4"/>
<dbReference type="GO" id="GO:0016878">
    <property type="term" value="F:acid-thiol ligase activity"/>
    <property type="evidence" value="ECO:0007669"/>
    <property type="project" value="UniProtKB-ARBA"/>
</dbReference>
<dbReference type="InterPro" id="IPR050237">
    <property type="entry name" value="ATP-dep_AMP-bd_enzyme"/>
</dbReference>
<evidence type="ECO:0000313" key="6">
    <source>
        <dbReference type="Proteomes" id="UP001596547"/>
    </source>
</evidence>
<evidence type="ECO:0000259" key="4">
    <source>
        <dbReference type="Pfam" id="PF13193"/>
    </source>
</evidence>
<accession>A0ABD6ACY4</accession>
<gene>
    <name evidence="5" type="ORF">ACFQPE_15685</name>
</gene>